<accession>A0AAD3CN86</accession>
<dbReference type="SUPFAM" id="SSF56349">
    <property type="entry name" value="DNA breaking-rejoining enzymes"/>
    <property type="match status" value="1"/>
</dbReference>
<name>A0AAD3CN86_9STRA</name>
<dbReference type="AlphaFoldDB" id="A0AAD3CN86"/>
<comment type="caution">
    <text evidence="2">The sequence shown here is derived from an EMBL/GenBank/DDBJ whole genome shotgun (WGS) entry which is preliminary data.</text>
</comment>
<evidence type="ECO:0000313" key="3">
    <source>
        <dbReference type="Proteomes" id="UP001054902"/>
    </source>
</evidence>
<dbReference type="EMBL" id="BLLK01000029">
    <property type="protein sequence ID" value="GFH48997.1"/>
    <property type="molecule type" value="Genomic_DNA"/>
</dbReference>
<dbReference type="Proteomes" id="UP001054902">
    <property type="component" value="Unassembled WGS sequence"/>
</dbReference>
<evidence type="ECO:0000313" key="2">
    <source>
        <dbReference type="EMBL" id="GFH48997.1"/>
    </source>
</evidence>
<dbReference type="InterPro" id="IPR052925">
    <property type="entry name" value="Phage_Integrase-like_Recomb"/>
</dbReference>
<dbReference type="GO" id="GO:0003677">
    <property type="term" value="F:DNA binding"/>
    <property type="evidence" value="ECO:0007669"/>
    <property type="project" value="InterPro"/>
</dbReference>
<dbReference type="PANTHER" id="PTHR34605">
    <property type="entry name" value="PHAGE_INTEGRASE DOMAIN-CONTAINING PROTEIN"/>
    <property type="match status" value="1"/>
</dbReference>
<evidence type="ECO:0008006" key="4">
    <source>
        <dbReference type="Google" id="ProtNLM"/>
    </source>
</evidence>
<keyword evidence="1" id="KW-0233">DNA recombination</keyword>
<dbReference type="InterPro" id="IPR013762">
    <property type="entry name" value="Integrase-like_cat_sf"/>
</dbReference>
<sequence>MLEGYRREDPPVVPQLAVPVEVPHAAFQTAYATSCKVEKAKADLALIAFYYLLRVGEYTKPKYTTVNGVRRRTTRTKQFSIGNIGFFKDDSLLKVVDEDGNLLLSLEELLEATSATLKITNQKNGRMGETIHHECTGHDTSPVKALARRVHQILADGGSKDSLLCNYFDSDSEQWFAITADQMRQVIKTTVTKLDLKAKGITADLVGSHSLRSGGAMALKLHGIDDITIKKMGRWSSLTFTMYIHTQIAHLSAGISSAMSTPLPYVNIAAVGIGHA</sequence>
<keyword evidence="3" id="KW-1185">Reference proteome</keyword>
<evidence type="ECO:0000256" key="1">
    <source>
        <dbReference type="ARBA" id="ARBA00023172"/>
    </source>
</evidence>
<proteinExistence type="predicted"/>
<protein>
    <recommendedName>
        <fullName evidence="4">Tyr recombinase domain-containing protein</fullName>
    </recommendedName>
</protein>
<dbReference type="GO" id="GO:0015074">
    <property type="term" value="P:DNA integration"/>
    <property type="evidence" value="ECO:0007669"/>
    <property type="project" value="InterPro"/>
</dbReference>
<dbReference type="GO" id="GO:0006310">
    <property type="term" value="P:DNA recombination"/>
    <property type="evidence" value="ECO:0007669"/>
    <property type="project" value="UniProtKB-KW"/>
</dbReference>
<dbReference type="InterPro" id="IPR011010">
    <property type="entry name" value="DNA_brk_join_enz"/>
</dbReference>
<dbReference type="PANTHER" id="PTHR34605:SF3">
    <property type="entry name" value="P CELL-TYPE AGGLUTINATION PROTEIN MAP4-LIKE-RELATED"/>
    <property type="match status" value="1"/>
</dbReference>
<gene>
    <name evidence="2" type="ORF">CTEN210_05473</name>
</gene>
<dbReference type="Gene3D" id="1.10.443.10">
    <property type="entry name" value="Intergrase catalytic core"/>
    <property type="match status" value="1"/>
</dbReference>
<reference evidence="2 3" key="1">
    <citation type="journal article" date="2021" name="Sci. Rep.">
        <title>The genome of the diatom Chaetoceros tenuissimus carries an ancient integrated fragment of an extant virus.</title>
        <authorList>
            <person name="Hongo Y."/>
            <person name="Kimura K."/>
            <person name="Takaki Y."/>
            <person name="Yoshida Y."/>
            <person name="Baba S."/>
            <person name="Kobayashi G."/>
            <person name="Nagasaki K."/>
            <person name="Hano T."/>
            <person name="Tomaru Y."/>
        </authorList>
    </citation>
    <scope>NUCLEOTIDE SEQUENCE [LARGE SCALE GENOMIC DNA]</scope>
    <source>
        <strain evidence="2 3">NIES-3715</strain>
    </source>
</reference>
<organism evidence="2 3">
    <name type="scientific">Chaetoceros tenuissimus</name>
    <dbReference type="NCBI Taxonomy" id="426638"/>
    <lineage>
        <taxon>Eukaryota</taxon>
        <taxon>Sar</taxon>
        <taxon>Stramenopiles</taxon>
        <taxon>Ochrophyta</taxon>
        <taxon>Bacillariophyta</taxon>
        <taxon>Coscinodiscophyceae</taxon>
        <taxon>Chaetocerotophycidae</taxon>
        <taxon>Chaetocerotales</taxon>
        <taxon>Chaetocerotaceae</taxon>
        <taxon>Chaetoceros</taxon>
    </lineage>
</organism>